<keyword evidence="9" id="KW-1185">Reference proteome</keyword>
<evidence type="ECO:0000256" key="5">
    <source>
        <dbReference type="ARBA" id="ARBA00023136"/>
    </source>
</evidence>
<dbReference type="EMBL" id="JBHRVD010000001">
    <property type="protein sequence ID" value="MFC3327490.1"/>
    <property type="molecule type" value="Genomic_DNA"/>
</dbReference>
<reference evidence="9" key="1">
    <citation type="journal article" date="2019" name="Int. J. Syst. Evol. Microbiol.">
        <title>The Global Catalogue of Microorganisms (GCM) 10K type strain sequencing project: providing services to taxonomists for standard genome sequencing and annotation.</title>
        <authorList>
            <consortium name="The Broad Institute Genomics Platform"/>
            <consortium name="The Broad Institute Genome Sequencing Center for Infectious Disease"/>
            <person name="Wu L."/>
            <person name="Ma J."/>
        </authorList>
    </citation>
    <scope>NUCLEOTIDE SEQUENCE [LARGE SCALE GENOMIC DNA]</scope>
    <source>
        <strain evidence="9">ICMP 19515</strain>
    </source>
</reference>
<dbReference type="PANTHER" id="PTHR36506">
    <property type="entry name" value="PREFLAGELLIN PEPTIDASE"/>
    <property type="match status" value="1"/>
</dbReference>
<dbReference type="InterPro" id="IPR000045">
    <property type="entry name" value="Prepilin_IV_endopep_pep"/>
</dbReference>
<dbReference type="RefSeq" id="WP_378987202.1">
    <property type="nucleotide sequence ID" value="NZ_JBHRVD010000001.1"/>
</dbReference>
<keyword evidence="5 6" id="KW-0472">Membrane</keyword>
<feature type="transmembrane region" description="Helical" evidence="6">
    <location>
        <begin position="97"/>
        <end position="118"/>
    </location>
</feature>
<protein>
    <submittedName>
        <fullName evidence="8">Prepilin peptidase</fullName>
    </submittedName>
</protein>
<evidence type="ECO:0000256" key="4">
    <source>
        <dbReference type="ARBA" id="ARBA00022989"/>
    </source>
</evidence>
<dbReference type="PANTHER" id="PTHR36506:SF1">
    <property type="entry name" value="PREFLAGELLIN PEPTIDASE"/>
    <property type="match status" value="1"/>
</dbReference>
<dbReference type="InterPro" id="IPR052218">
    <property type="entry name" value="Preflagellin_Peptidase"/>
</dbReference>
<feature type="transmembrane region" description="Helical" evidence="6">
    <location>
        <begin position="27"/>
        <end position="45"/>
    </location>
</feature>
<feature type="transmembrane region" description="Helical" evidence="6">
    <location>
        <begin position="57"/>
        <end position="77"/>
    </location>
</feature>
<feature type="domain" description="Prepilin type IV endopeptidase peptidase" evidence="7">
    <location>
        <begin position="9"/>
        <end position="112"/>
    </location>
</feature>
<keyword evidence="2" id="KW-1003">Cell membrane</keyword>
<keyword evidence="3 6" id="KW-0812">Transmembrane</keyword>
<sequence length="172" mass="18097">MLEALIFVVFPFCMLFAAISDMLSMTIANRVPVLLVVVFALVAPLTGMEWAVYGGHFAAGALVLAVTFGLFAMGGMGGGDAKLLAATAMWMGLNVNLVEYLVASTIIGGLLTLAIILYRKSLLAAVTSQNPFLRHFADEAKGVPYGVALGLGGLLTYPDSPLMLWALTRLAA</sequence>
<dbReference type="Gene3D" id="1.20.120.1220">
    <property type="match status" value="1"/>
</dbReference>
<name>A0ABV7N1P1_9HYPH</name>
<comment type="caution">
    <text evidence="8">The sequence shown here is derived from an EMBL/GenBank/DDBJ whole genome shotgun (WGS) entry which is preliminary data.</text>
</comment>
<gene>
    <name evidence="8" type="ORF">ACFOJ9_37880</name>
</gene>
<evidence type="ECO:0000313" key="9">
    <source>
        <dbReference type="Proteomes" id="UP001595648"/>
    </source>
</evidence>
<dbReference type="Pfam" id="PF01478">
    <property type="entry name" value="Peptidase_A24"/>
    <property type="match status" value="1"/>
</dbReference>
<evidence type="ECO:0000256" key="1">
    <source>
        <dbReference type="ARBA" id="ARBA00004651"/>
    </source>
</evidence>
<proteinExistence type="predicted"/>
<organism evidence="8 9">
    <name type="scientific">Mesorhizobium cantuariense</name>
    <dbReference type="NCBI Taxonomy" id="1300275"/>
    <lineage>
        <taxon>Bacteria</taxon>
        <taxon>Pseudomonadati</taxon>
        <taxon>Pseudomonadota</taxon>
        <taxon>Alphaproteobacteria</taxon>
        <taxon>Hyphomicrobiales</taxon>
        <taxon>Phyllobacteriaceae</taxon>
        <taxon>Mesorhizobium</taxon>
    </lineage>
</organism>
<keyword evidence="4 6" id="KW-1133">Transmembrane helix</keyword>
<accession>A0ABV7N1P1</accession>
<dbReference type="Proteomes" id="UP001595648">
    <property type="component" value="Unassembled WGS sequence"/>
</dbReference>
<evidence type="ECO:0000256" key="6">
    <source>
        <dbReference type="SAM" id="Phobius"/>
    </source>
</evidence>
<evidence type="ECO:0000313" key="8">
    <source>
        <dbReference type="EMBL" id="MFC3327490.1"/>
    </source>
</evidence>
<evidence type="ECO:0000256" key="3">
    <source>
        <dbReference type="ARBA" id="ARBA00022692"/>
    </source>
</evidence>
<evidence type="ECO:0000256" key="2">
    <source>
        <dbReference type="ARBA" id="ARBA00022475"/>
    </source>
</evidence>
<evidence type="ECO:0000259" key="7">
    <source>
        <dbReference type="Pfam" id="PF01478"/>
    </source>
</evidence>
<comment type="subcellular location">
    <subcellularLocation>
        <location evidence="1">Cell membrane</location>
        <topology evidence="1">Multi-pass membrane protein</topology>
    </subcellularLocation>
</comment>